<sequence length="81" mass="8796">MSSGKTVEAATDRAQKLVRAQFPEAVTSAFVEDSMFFLTAEVTDGDEKRSASHAYTLDSTKPAELQAAAEDLAKRVTEELQ</sequence>
<dbReference type="GeneID" id="303174102"/>
<reference evidence="1 2" key="1">
    <citation type="submission" date="2017-02" db="EMBL/GenBank/DDBJ databases">
        <authorList>
            <person name="Peterson S.W."/>
        </authorList>
    </citation>
    <scope>NUCLEOTIDE SEQUENCE [LARGE SCALE GENOMIC DNA]</scope>
    <source>
        <strain evidence="1 2">LMG 22410</strain>
    </source>
</reference>
<protein>
    <submittedName>
        <fullName evidence="1">Uncharacterized protein</fullName>
    </submittedName>
</protein>
<organism evidence="1 2">
    <name type="scientific">Agrococcus casei LMG 22410</name>
    <dbReference type="NCBI Taxonomy" id="1255656"/>
    <lineage>
        <taxon>Bacteria</taxon>
        <taxon>Bacillati</taxon>
        <taxon>Actinomycetota</taxon>
        <taxon>Actinomycetes</taxon>
        <taxon>Micrococcales</taxon>
        <taxon>Microbacteriaceae</taxon>
        <taxon>Agrococcus</taxon>
    </lineage>
</organism>
<evidence type="ECO:0000313" key="2">
    <source>
        <dbReference type="Proteomes" id="UP000195787"/>
    </source>
</evidence>
<dbReference type="AlphaFoldDB" id="A0A1R4GL32"/>
<proteinExistence type="predicted"/>
<accession>A0A1R4GL32</accession>
<dbReference type="Proteomes" id="UP000195787">
    <property type="component" value="Unassembled WGS sequence"/>
</dbReference>
<keyword evidence="2" id="KW-1185">Reference proteome</keyword>
<dbReference type="EMBL" id="FUHU01000046">
    <property type="protein sequence ID" value="SJM68896.1"/>
    <property type="molecule type" value="Genomic_DNA"/>
</dbReference>
<evidence type="ECO:0000313" key="1">
    <source>
        <dbReference type="EMBL" id="SJM68896.1"/>
    </source>
</evidence>
<dbReference type="RefSeq" id="WP_086992947.1">
    <property type="nucleotide sequence ID" value="NZ_FUHU01000046.1"/>
</dbReference>
<name>A0A1R4GL32_9MICO</name>
<gene>
    <name evidence="1" type="ORF">CZ674_12865</name>
</gene>